<accession>A0A8T9IQU0</accession>
<dbReference type="GO" id="GO:0005576">
    <property type="term" value="C:extracellular region"/>
    <property type="evidence" value="ECO:0007669"/>
    <property type="project" value="UniProtKB-SubCell"/>
</dbReference>
<comment type="subcellular location">
    <subcellularLocation>
        <location evidence="7">Secreted</location>
    </subcellularLocation>
</comment>
<reference evidence="10" key="2">
    <citation type="submission" date="2022-04" db="EMBL/GenBank/DDBJ databases">
        <title>Visualization of Insulin Receptor Activation by a Novel Insulin Analog with Elongated A-chain.</title>
        <authorList>
            <person name="Xiong X."/>
            <person name="Blakely A."/>
            <person name="Kim J.H."/>
            <person name="Menting J."/>
            <person name="Agrawal R."/>
            <person name="Gutmann T."/>
            <person name="Schaefer I.B."/>
            <person name="Zhang Y.W."/>
            <person name="Lawrence M.C."/>
            <person name="Coskun U."/>
            <person name="Fisher S.J."/>
            <person name="Forbes B."/>
            <person name="Safavi-Hemami H."/>
            <person name="Hill C.P."/>
            <person name="Hung-Chieh Chou D."/>
        </authorList>
    </citation>
    <scope>NUCLEOTIDE SEQUENCE</scope>
</reference>
<feature type="signal peptide" evidence="8">
    <location>
        <begin position="1"/>
        <end position="24"/>
    </location>
</feature>
<keyword evidence="3" id="KW-0313">Glucose metabolism</keyword>
<dbReference type="GO" id="GO:0006006">
    <property type="term" value="P:glucose metabolic process"/>
    <property type="evidence" value="ECO:0007669"/>
    <property type="project" value="UniProtKB-KW"/>
</dbReference>
<dbReference type="InterPro" id="IPR022353">
    <property type="entry name" value="Insulin_CS"/>
</dbReference>
<organism evidence="10">
    <name type="scientific">Conus mucronatus</name>
    <name type="common">Pointed cone</name>
    <name type="synonym">Phasmoconus mucronatus</name>
    <dbReference type="NCBI Taxonomy" id="1127826"/>
    <lineage>
        <taxon>Eukaryota</taxon>
        <taxon>Metazoa</taxon>
        <taxon>Spiralia</taxon>
        <taxon>Lophotrochozoa</taxon>
        <taxon>Mollusca</taxon>
        <taxon>Gastropoda</taxon>
        <taxon>Caenogastropoda</taxon>
        <taxon>Neogastropoda</taxon>
        <taxon>Conoidea</taxon>
        <taxon>Conidae</taxon>
        <taxon>Conus</taxon>
        <taxon>Phasmoconus</taxon>
    </lineage>
</organism>
<dbReference type="InterPro" id="IPR016179">
    <property type="entry name" value="Insulin-like"/>
</dbReference>
<comment type="similarity">
    <text evidence="1 7">Belongs to the insulin family.</text>
</comment>
<evidence type="ECO:0000256" key="4">
    <source>
        <dbReference type="ARBA" id="ARBA00022656"/>
    </source>
</evidence>
<dbReference type="Gene3D" id="1.10.100.10">
    <property type="entry name" value="Insulin-like"/>
    <property type="match status" value="1"/>
</dbReference>
<evidence type="ECO:0000259" key="9">
    <source>
        <dbReference type="SMART" id="SM00078"/>
    </source>
</evidence>
<dbReference type="SUPFAM" id="SSF56994">
    <property type="entry name" value="Insulin-like"/>
    <property type="match status" value="1"/>
</dbReference>
<feature type="chain" id="PRO_5035895869" evidence="8">
    <location>
        <begin position="25"/>
        <end position="122"/>
    </location>
</feature>
<reference evidence="10" key="1">
    <citation type="submission" date="2020-10" db="EMBL/GenBank/DDBJ databases">
        <authorList>
            <person name="Olivera B.M."/>
            <person name="Safavi-Hemami H."/>
        </authorList>
    </citation>
    <scope>NUCLEOTIDE SEQUENCE</scope>
</reference>
<sequence>MTTLSYFLLVALGLLLYVCQSSFGNQHTRHPGTIPGATHICGSDVIPSLVNVCPSKRNGAGKKRGRASPLWKRRGFLSMLKARAKSNEAFLLQRGETNIVSECCDKACTNEELKKYCGSLLD</sequence>
<dbReference type="GO" id="GO:0005179">
    <property type="term" value="F:hormone activity"/>
    <property type="evidence" value="ECO:0007669"/>
    <property type="project" value="InterPro"/>
</dbReference>
<evidence type="ECO:0000256" key="8">
    <source>
        <dbReference type="SAM" id="SignalP"/>
    </source>
</evidence>
<dbReference type="GO" id="GO:0090729">
    <property type="term" value="F:toxin activity"/>
    <property type="evidence" value="ECO:0007669"/>
    <property type="project" value="UniProtKB-KW"/>
</dbReference>
<keyword evidence="4" id="KW-0800">Toxin</keyword>
<dbReference type="SMART" id="SM00078">
    <property type="entry name" value="IlGF"/>
    <property type="match status" value="1"/>
</dbReference>
<evidence type="ECO:0000256" key="6">
    <source>
        <dbReference type="ARBA" id="ARBA00024050"/>
    </source>
</evidence>
<keyword evidence="5" id="KW-0119">Carbohydrate metabolism</keyword>
<dbReference type="InterPro" id="IPR036438">
    <property type="entry name" value="Insulin-like_sf"/>
</dbReference>
<comment type="subunit">
    <text evidence="6">Heterodimer of A and B chains; disulfide-linked.</text>
</comment>
<evidence type="ECO:0000256" key="1">
    <source>
        <dbReference type="ARBA" id="ARBA00009034"/>
    </source>
</evidence>
<evidence type="ECO:0000256" key="7">
    <source>
        <dbReference type="RuleBase" id="RU000406"/>
    </source>
</evidence>
<keyword evidence="2" id="KW-0301">Gamma-carboxyglutamic acid</keyword>
<keyword evidence="7" id="KW-0964">Secreted</keyword>
<evidence type="ECO:0000313" key="10">
    <source>
        <dbReference type="EMBL" id="UNO36808.1"/>
    </source>
</evidence>
<evidence type="ECO:0000256" key="3">
    <source>
        <dbReference type="ARBA" id="ARBA00022526"/>
    </source>
</evidence>
<proteinExistence type="evidence at transcript level"/>
<keyword evidence="8" id="KW-0732">Signal</keyword>
<dbReference type="InterPro" id="IPR022352">
    <property type="entry name" value="Ins/IGF/rlx"/>
</dbReference>
<dbReference type="AlphaFoldDB" id="A0A8T9IQU0"/>
<feature type="domain" description="Insulin-like" evidence="9">
    <location>
        <begin position="38"/>
        <end position="117"/>
    </location>
</feature>
<evidence type="ECO:0000256" key="2">
    <source>
        <dbReference type="ARBA" id="ARBA00022479"/>
    </source>
</evidence>
<dbReference type="EMBL" id="MW091322">
    <property type="protein sequence ID" value="UNO36808.1"/>
    <property type="molecule type" value="mRNA"/>
</dbReference>
<dbReference type="Pfam" id="PF00049">
    <property type="entry name" value="Insulin"/>
    <property type="match status" value="1"/>
</dbReference>
<evidence type="ECO:0000256" key="5">
    <source>
        <dbReference type="ARBA" id="ARBA00023277"/>
    </source>
</evidence>
<name>A0A8T9IQU0_CONMM</name>
<dbReference type="PRINTS" id="PR00276">
    <property type="entry name" value="INSULINFAMLY"/>
</dbReference>
<protein>
    <submittedName>
        <fullName evidence="10">Venom gland insulin Mo2</fullName>
    </submittedName>
</protein>
<dbReference type="PROSITE" id="PS00262">
    <property type="entry name" value="INSULIN"/>
    <property type="match status" value="1"/>
</dbReference>